<comment type="caution">
    <text evidence="1">The sequence shown here is derived from an EMBL/GenBank/DDBJ whole genome shotgun (WGS) entry which is preliminary data.</text>
</comment>
<dbReference type="Proteomes" id="UP000462363">
    <property type="component" value="Unassembled WGS sequence"/>
</dbReference>
<accession>A0A844FD13</accession>
<evidence type="ECO:0000313" key="1">
    <source>
        <dbReference type="EMBL" id="MSS41144.1"/>
    </source>
</evidence>
<dbReference type="RefSeq" id="WP_049892836.1">
    <property type="nucleotide sequence ID" value="NZ_CAMAAA010000024.1"/>
</dbReference>
<name>A0A844FD13_CLOSV</name>
<dbReference type="InterPro" id="IPR046286">
    <property type="entry name" value="DUF6323"/>
</dbReference>
<dbReference type="Pfam" id="PF19848">
    <property type="entry name" value="DUF6323"/>
    <property type="match status" value="1"/>
</dbReference>
<evidence type="ECO:0000313" key="2">
    <source>
        <dbReference type="Proteomes" id="UP000462363"/>
    </source>
</evidence>
<dbReference type="EMBL" id="VUMB01000027">
    <property type="protein sequence ID" value="MSS41144.1"/>
    <property type="molecule type" value="Genomic_DNA"/>
</dbReference>
<organism evidence="1 2">
    <name type="scientific">Clostridium scindens (strain JCM 10418 / VPI 12708)</name>
    <dbReference type="NCBI Taxonomy" id="29347"/>
    <lineage>
        <taxon>Bacteria</taxon>
        <taxon>Bacillati</taxon>
        <taxon>Bacillota</taxon>
        <taxon>Clostridia</taxon>
        <taxon>Lachnospirales</taxon>
        <taxon>Lachnospiraceae</taxon>
    </lineage>
</organism>
<protein>
    <submittedName>
        <fullName evidence="1">Uncharacterized protein</fullName>
    </submittedName>
</protein>
<gene>
    <name evidence="1" type="ORF">FYJ37_12480</name>
</gene>
<dbReference type="AlphaFoldDB" id="A0A844FD13"/>
<proteinExistence type="predicted"/>
<sequence>MEASRQELKRVLECNQKTLKYGLSLTEFCDSQFIQSGDYADTLARLQEIFYLYKNESMDELTDRELLEIMKENFEQICYGDLEYLETTCLERFAAAVRAGYETEFQKKERDEYTLRKSGNEYEKFSEETRWEFELYRIK</sequence>
<reference evidence="1 2" key="1">
    <citation type="submission" date="2019-08" db="EMBL/GenBank/DDBJ databases">
        <title>In-depth cultivation of the pig gut microbiome towards novel bacterial diversity and tailored functional studies.</title>
        <authorList>
            <person name="Wylensek D."/>
            <person name="Hitch T.C.A."/>
            <person name="Clavel T."/>
        </authorList>
    </citation>
    <scope>NUCLEOTIDE SEQUENCE [LARGE SCALE GENOMIC DNA]</scope>
    <source>
        <strain evidence="1 2">BL-389-WT-3D</strain>
    </source>
</reference>